<sequence length="69" mass="8040">MTCKLALTRMFTTDDVQASTNTDVHNRGCASWLLHRCPQQMTCKLALTRLSTADVRWASWLCLRYVHRR</sequence>
<protein>
    <submittedName>
        <fullName evidence="1">Uncharacterized protein</fullName>
    </submittedName>
</protein>
<evidence type="ECO:0000313" key="2">
    <source>
        <dbReference type="Proteomes" id="UP000828390"/>
    </source>
</evidence>
<reference evidence="1" key="2">
    <citation type="submission" date="2020-11" db="EMBL/GenBank/DDBJ databases">
        <authorList>
            <person name="McCartney M.A."/>
            <person name="Auch B."/>
            <person name="Kono T."/>
            <person name="Mallez S."/>
            <person name="Becker A."/>
            <person name="Gohl D.M."/>
            <person name="Silverstein K.A.T."/>
            <person name="Koren S."/>
            <person name="Bechman K.B."/>
            <person name="Herman A."/>
            <person name="Abrahante J.E."/>
            <person name="Garbe J."/>
        </authorList>
    </citation>
    <scope>NUCLEOTIDE SEQUENCE</scope>
    <source>
        <strain evidence="1">Duluth1</strain>
        <tissue evidence="1">Whole animal</tissue>
    </source>
</reference>
<proteinExistence type="predicted"/>
<accession>A0A9D4BNH9</accession>
<comment type="caution">
    <text evidence="1">The sequence shown here is derived from an EMBL/GenBank/DDBJ whole genome shotgun (WGS) entry which is preliminary data.</text>
</comment>
<dbReference type="Proteomes" id="UP000828390">
    <property type="component" value="Unassembled WGS sequence"/>
</dbReference>
<organism evidence="1 2">
    <name type="scientific">Dreissena polymorpha</name>
    <name type="common">Zebra mussel</name>
    <name type="synonym">Mytilus polymorpha</name>
    <dbReference type="NCBI Taxonomy" id="45954"/>
    <lineage>
        <taxon>Eukaryota</taxon>
        <taxon>Metazoa</taxon>
        <taxon>Spiralia</taxon>
        <taxon>Lophotrochozoa</taxon>
        <taxon>Mollusca</taxon>
        <taxon>Bivalvia</taxon>
        <taxon>Autobranchia</taxon>
        <taxon>Heteroconchia</taxon>
        <taxon>Euheterodonta</taxon>
        <taxon>Imparidentia</taxon>
        <taxon>Neoheterodontei</taxon>
        <taxon>Myida</taxon>
        <taxon>Dreissenoidea</taxon>
        <taxon>Dreissenidae</taxon>
        <taxon>Dreissena</taxon>
    </lineage>
</organism>
<dbReference type="EMBL" id="JAIWYP010000015">
    <property type="protein sequence ID" value="KAH3701613.1"/>
    <property type="molecule type" value="Genomic_DNA"/>
</dbReference>
<gene>
    <name evidence="1" type="ORF">DPMN_076602</name>
</gene>
<evidence type="ECO:0000313" key="1">
    <source>
        <dbReference type="EMBL" id="KAH3701613.1"/>
    </source>
</evidence>
<dbReference type="AlphaFoldDB" id="A0A9D4BNH9"/>
<name>A0A9D4BNH9_DREPO</name>
<reference evidence="1" key="1">
    <citation type="journal article" date="2019" name="bioRxiv">
        <title>The Genome of the Zebra Mussel, Dreissena polymorpha: A Resource for Invasive Species Research.</title>
        <authorList>
            <person name="McCartney M.A."/>
            <person name="Auch B."/>
            <person name="Kono T."/>
            <person name="Mallez S."/>
            <person name="Zhang Y."/>
            <person name="Obille A."/>
            <person name="Becker A."/>
            <person name="Abrahante J.E."/>
            <person name="Garbe J."/>
            <person name="Badalamenti J.P."/>
            <person name="Herman A."/>
            <person name="Mangelson H."/>
            <person name="Liachko I."/>
            <person name="Sullivan S."/>
            <person name="Sone E.D."/>
            <person name="Koren S."/>
            <person name="Silverstein K.A.T."/>
            <person name="Beckman K.B."/>
            <person name="Gohl D.M."/>
        </authorList>
    </citation>
    <scope>NUCLEOTIDE SEQUENCE</scope>
    <source>
        <strain evidence="1">Duluth1</strain>
        <tissue evidence="1">Whole animal</tissue>
    </source>
</reference>
<keyword evidence="2" id="KW-1185">Reference proteome</keyword>